<feature type="domain" description="Bacterial Ig-like" evidence="3">
    <location>
        <begin position="380"/>
        <end position="476"/>
    </location>
</feature>
<evidence type="ECO:0000313" key="5">
    <source>
        <dbReference type="Proteomes" id="UP000254123"/>
    </source>
</evidence>
<protein>
    <submittedName>
        <fullName evidence="4">Chaperone protein DnaJ</fullName>
    </submittedName>
</protein>
<dbReference type="InterPro" id="IPR013783">
    <property type="entry name" value="Ig-like_fold"/>
</dbReference>
<evidence type="ECO:0000256" key="1">
    <source>
        <dbReference type="SAM" id="MobiDB-lite"/>
    </source>
</evidence>
<feature type="region of interest" description="Disordered" evidence="1">
    <location>
        <begin position="687"/>
        <end position="723"/>
    </location>
</feature>
<dbReference type="Pfam" id="PF19077">
    <property type="entry name" value="Big_13"/>
    <property type="match status" value="9"/>
</dbReference>
<feature type="domain" description="Bacterial Ig-like" evidence="3">
    <location>
        <begin position="692"/>
        <end position="788"/>
    </location>
</feature>
<feature type="compositionally biased region" description="Low complexity" evidence="1">
    <location>
        <begin position="791"/>
        <end position="822"/>
    </location>
</feature>
<feature type="compositionally biased region" description="Polar residues" evidence="1">
    <location>
        <begin position="184"/>
        <end position="193"/>
    </location>
</feature>
<keyword evidence="5" id="KW-1185">Reference proteome</keyword>
<feature type="compositionally biased region" description="Low complexity" evidence="1">
    <location>
        <begin position="999"/>
        <end position="1030"/>
    </location>
</feature>
<feature type="region of interest" description="Disordered" evidence="1">
    <location>
        <begin position="1103"/>
        <end position="1139"/>
    </location>
</feature>
<accession>A0A379LJ84</accession>
<feature type="compositionally biased region" description="Low complexity" evidence="1">
    <location>
        <begin position="687"/>
        <end position="718"/>
    </location>
</feature>
<feature type="region of interest" description="Disordered" evidence="1">
    <location>
        <begin position="479"/>
        <end position="515"/>
    </location>
</feature>
<dbReference type="NCBIfam" id="NF033510">
    <property type="entry name" value="Ca_tandemer"/>
    <property type="match status" value="2"/>
</dbReference>
<feature type="domain" description="Bacterial Ig-like" evidence="3">
    <location>
        <begin position="1004"/>
        <end position="1100"/>
    </location>
</feature>
<feature type="domain" description="Bacterial Ig-like" evidence="3">
    <location>
        <begin position="2065"/>
        <end position="2145"/>
    </location>
</feature>
<feature type="compositionally biased region" description="Low complexity" evidence="1">
    <location>
        <begin position="583"/>
        <end position="614"/>
    </location>
</feature>
<organism evidence="4 5">
    <name type="scientific">Psychrobacter phenylpyruvicus</name>
    <dbReference type="NCBI Taxonomy" id="29432"/>
    <lineage>
        <taxon>Bacteria</taxon>
        <taxon>Pseudomonadati</taxon>
        <taxon>Pseudomonadota</taxon>
        <taxon>Gammaproteobacteria</taxon>
        <taxon>Moraxellales</taxon>
        <taxon>Moraxellaceae</taxon>
        <taxon>Psychrobacter</taxon>
    </lineage>
</organism>
<dbReference type="RefSeq" id="WP_115342957.1">
    <property type="nucleotide sequence ID" value="NZ_UGVC01000001.1"/>
</dbReference>
<feature type="region of interest" description="Disordered" evidence="1">
    <location>
        <begin position="583"/>
        <end position="619"/>
    </location>
</feature>
<feature type="region of interest" description="Disordered" evidence="1">
    <location>
        <begin position="999"/>
        <end position="1035"/>
    </location>
</feature>
<feature type="compositionally biased region" description="Low complexity" evidence="1">
    <location>
        <begin position="364"/>
        <end position="406"/>
    </location>
</feature>
<feature type="region of interest" description="Disordered" evidence="1">
    <location>
        <begin position="791"/>
        <end position="827"/>
    </location>
</feature>
<dbReference type="InterPro" id="IPR038081">
    <property type="entry name" value="CalX-like_sf"/>
</dbReference>
<evidence type="ECO:0000313" key="4">
    <source>
        <dbReference type="EMBL" id="SUD90669.1"/>
    </source>
</evidence>
<gene>
    <name evidence="4" type="ORF">NCTC10526_01011</name>
</gene>
<feature type="domain" description="Bacterial Ig-like" evidence="3">
    <location>
        <begin position="1108"/>
        <end position="1204"/>
    </location>
</feature>
<sequence>MKTVILKVNNATQTIAEHTIVTKDGKPTVIKAAQNVNYELFDQSIGRAPNHIVTKRVGNDLHVSMEDEGEASDLIIEGFYNDPNSALIGVAENGEYYYYIPDTGEVADFVTQLQVGDVEGQALGGDSQVAPWWIGATEGSFNALPWLVGLAGVGIVGAALSGGSSSSKGPVRDTTAPDAPTATVSSDGTTVTGKTEPGATVEIKDINGQVIGTAIADNKGDYTVKLDTPLINGETITAEATDKTGNTSEPTSAKAPDNSDNTAPSKPTLTPSTDDGSIKVDLPTDAKAGDTVTVEGTNEAGEPVEATLTKQPDGTWKSDNEAFVPSTDATNPNSTTIPEAAIKDGTSVSAEAKDPSGNTNGPVTTTAGNDADNTAPAAPTTAPDMTAATDTGTSDTDNLTSDTTPDFTVATPTDGTPVLIIDGVEVPTTVVDNGDGTSTLTPTAPLTEGEHTVAVATKDPAGNVSDPSAALPVTIDPVAPAAPTTAPDMTAATDTGTSDTDNLTSDTTPDFTVATPTDGTPVLIIDGVEVPTTVVDNGDGTSTLTPTAPLTEGEHTVAVATKDPAGNVSDPSAALPVTIDPVAPAAPTTAPDMTAATDTGTSDTDNLTSDTTPDFTVATPTDGTPVLIIDGVEVPTTVVDNGDGTSTLTPTAPLTEGEHTVAVATKDPAGNVSDPSAALPVTIDPVAPAAPTTAPDMTAATDTGTSDTDNLTSDTTPDFTVATPTDGTPVLIIDGVEVPTTVVDNGDGTSTLTPTAPLTEGEHTVAVATKDPAGNVSDPSAALPVTIDPVAPAAPTTAPDMTAATDTGTSDTDNLTSDTTPDFTVATPTDGTPVLIIDGVEVPTTVVDNGDGTSTLTPTAPLTEGEHTVAVATKDPAGNVSDPSAALPVTIDPVAPAAPTTAPDMTAATDTGTSDTDNLTSDTTPDFTVATPTDGTPVLIIDGVEVPTTVVDNGDGTSTLTPTAPLTEGEHTVAVATKDPAGNVSDPSAALPVTIDPVAPAAPTTAPDMTAATDTGTSDTDNLTSDTTPDFTVATPTDGTPVLIIDGVEVPTTVVDNGDGTSTLTPTAPLTEGEHTVAVATKDPAGNVSDPSAALPVTIDPVAPAAPTTAPDMTAATDTGTSDTDNLTSDTTPDFTVATPTDGTPVLIIDGVEVPTTVVDNGDGTSTLTPTAPLTEGEHTVAVATKDPAGNVSDPSAALPVIVDATVPGDTDNDGVADQAPVVTIPEAADGVNAEELSNGVETNVTIPTGTQEGDTVTLTITNPDGTTSTVEHTVDQAEIDAGTAAVTIPKDQIPADGDYSVVAEITDSAGNSSGPSETVAFTVDATVPGDTDNDGVADQAPVVTIPEAADGVNAEELSNGVETNVTIPTGTQEGDTVTLTITNPDGTTSTVEHTVDQAEIDAGTAAVTIPKDQIPADGDYSVVAEITDSAGNSSGPSETVAFTVDATVPGDTDNDGVADQAPVVTIPEAADGVNAEELSNGVETNVTIPTGTQEGDTVTLTITNPDGTTSTVEHTVDQAEIDAGTAAVTIPKDQIPADGDYSVVAEITDSAGNSSGPSETVAFTVDATVPGDTDNDGVADQAPVLTIPEAADGVNAEELSNGVETNVTIPTGTQEGDTVTLTITNPDGTTSTVEHTVDQAEIDAGTAAVTIPKDQIPADGDYSVVAEITDSAGNSSGPSETVAFTVDATVPGDTDNDGVADQAPVVTIPEAADGVNAEELSNGVETNVTIPTGTQEGDTVTLTITNPDGTTSTVEHTVDQAEIDAGTAAVTIPKDQIPADGDYSVVAEITDSAGNSSGPSETVAFTVDATVPGDTDNDGVADQAPVVTIPEAADGVNAEELSNGVETNVTIPTGTQEGDTVTLTITNPDGTTSTVEHTVDQAEIDAGTAAVTIPKDQIPADGDYSVVAEITDSAGNSSGPSETVAFTVDATVPGDTDNDGVADQAPVVTIPEAADGVNAEELSNGVETNVTIPTGTQEGDTVTLTITNPDGTTSTVEHTVDQAEIDAGTAAVTIPKDQIPADGDYSVVAEITDSAGNSSGPSETVAFTVDATVPDAPTVNPIETNDATPVITGTATVGEGETLTVTLGGATYTVTPDADGNWSVNTETATPISGTFTSLPVGTYDVKATVTDLAGNVTNDSSTNELTITPPSAVISSVTNADLLESGASQTAFTINLTPNTNSPTTAQFSIGAGTASSSDYSNFTFSNGVTFNSATGLLNIPKGVSSFTISTIPTEDRTTEGQETIVANIGGTSYTSTISDTSVSQASITVTGPDVTNFNGAQLPAVQEKDSTAAGVLTYTVTLDKAPEVDTIVKITLSGIATPGGQLGADYVVNGITNYTGYANNVVTVTIPKGQTQAVFHVDPLLEQSSQTFTAEPNESVIATINSSSNIAVSTTQGSATGVIIDSNPTAMRNITGDMSLLVGPVVGGLDNPLLNGASETVENGGLVTTNYDDQVFMGYYQNGVDSGGAGNISALLVAGGAGRITDGNSNITTIDLADGNDTLKIRDTQDALTRVYLGEGDDKYIVGNNLYSGYSFGESGNDIFNVTNTIGNGHQLYAGSGSDTITAGTINGLVDLGSGNTMPDAYLKTYNNSSLSLGNDSNVDLVTDVNTVTVRTGNISGTILGGEGIDNITVKLGNIDGGTLSLGSNNDSINILEGYIQGGSSIDMGDGNDTLVALGINNSSSINMGAGNDTVTLTATNNNGFGSGFGSATLDMGAGDDTVIFAGSSMDGTINGGVGNDTFNFTGSNQNLNGIKQFETINLGNKSNELNISFEDVLNANNKAVFINGGSTDTVDLGGNGTIPGGAGDQAGIRYIDNNALFNANDTFWVKGTSTQVGYDMYVYQGSSNAPNNEGYTVYIDTNIGTVI</sequence>
<dbReference type="Gene3D" id="2.60.40.10">
    <property type="entry name" value="Immunoglobulins"/>
    <property type="match status" value="17"/>
</dbReference>
<dbReference type="Pfam" id="PF17936">
    <property type="entry name" value="Big_6"/>
    <property type="match status" value="1"/>
</dbReference>
<feature type="compositionally biased region" description="Low complexity" evidence="1">
    <location>
        <begin position="1103"/>
        <end position="1134"/>
    </location>
</feature>
<dbReference type="Proteomes" id="UP000254123">
    <property type="component" value="Unassembled WGS sequence"/>
</dbReference>
<feature type="compositionally biased region" description="Polar residues" evidence="1">
    <location>
        <begin position="258"/>
        <end position="275"/>
    </location>
</feature>
<reference evidence="4 5" key="1">
    <citation type="submission" date="2018-06" db="EMBL/GenBank/DDBJ databases">
        <authorList>
            <consortium name="Pathogen Informatics"/>
            <person name="Doyle S."/>
        </authorList>
    </citation>
    <scope>NUCLEOTIDE SEQUENCE [LARGE SCALE GENOMIC DNA]</scope>
    <source>
        <strain evidence="4 5">NCTC10526</strain>
    </source>
</reference>
<feature type="domain" description="Bacterial Ig-like" evidence="3">
    <location>
        <begin position="900"/>
        <end position="996"/>
    </location>
</feature>
<dbReference type="EMBL" id="UGVC01000001">
    <property type="protein sequence ID" value="SUD90669.1"/>
    <property type="molecule type" value="Genomic_DNA"/>
</dbReference>
<proteinExistence type="predicted"/>
<feature type="domain" description="Bacterial Ig-like" evidence="3">
    <location>
        <begin position="484"/>
        <end position="580"/>
    </location>
</feature>
<evidence type="ECO:0000259" key="3">
    <source>
        <dbReference type="Pfam" id="PF19077"/>
    </source>
</evidence>
<dbReference type="InterPro" id="IPR044016">
    <property type="entry name" value="Big_13"/>
</dbReference>
<name>A0A379LJ84_9GAMM</name>
<feature type="region of interest" description="Disordered" evidence="1">
    <location>
        <begin position="236"/>
        <end position="415"/>
    </location>
</feature>
<evidence type="ECO:0000259" key="2">
    <source>
        <dbReference type="Pfam" id="PF17936"/>
    </source>
</evidence>
<feature type="compositionally biased region" description="Basic and acidic residues" evidence="1">
    <location>
        <begin position="276"/>
        <end position="288"/>
    </location>
</feature>
<feature type="domain" description="Bacterial Ig-like" evidence="3">
    <location>
        <begin position="588"/>
        <end position="684"/>
    </location>
</feature>
<feature type="compositionally biased region" description="Low complexity" evidence="1">
    <location>
        <begin position="162"/>
        <end position="183"/>
    </location>
</feature>
<feature type="region of interest" description="Disordered" evidence="1">
    <location>
        <begin position="895"/>
        <end position="931"/>
    </location>
</feature>
<dbReference type="STRING" id="1123034.GCA_000685805_02564"/>
<feature type="compositionally biased region" description="Low complexity" evidence="1">
    <location>
        <begin position="895"/>
        <end position="926"/>
    </location>
</feature>
<feature type="compositionally biased region" description="Low complexity" evidence="1">
    <location>
        <begin position="479"/>
        <end position="510"/>
    </location>
</feature>
<dbReference type="SUPFAM" id="SSF141072">
    <property type="entry name" value="CalX-like"/>
    <property type="match status" value="1"/>
</dbReference>
<feature type="compositionally biased region" description="Polar residues" evidence="1">
    <location>
        <begin position="327"/>
        <end position="337"/>
    </location>
</feature>
<feature type="domain" description="Bacterial Ig-like" evidence="3">
    <location>
        <begin position="796"/>
        <end position="892"/>
    </location>
</feature>
<feature type="region of interest" description="Disordered" evidence="1">
    <location>
        <begin position="162"/>
        <end position="196"/>
    </location>
</feature>
<feature type="domain" description="Bacterial Ig" evidence="2">
    <location>
        <begin position="176"/>
        <end position="257"/>
    </location>
</feature>
<dbReference type="InterPro" id="IPR041498">
    <property type="entry name" value="Big_6"/>
</dbReference>